<dbReference type="Gene3D" id="3.40.50.300">
    <property type="entry name" value="P-loop containing nucleotide triphosphate hydrolases"/>
    <property type="match status" value="1"/>
</dbReference>
<evidence type="ECO:0000256" key="3">
    <source>
        <dbReference type="ARBA" id="ARBA00022840"/>
    </source>
</evidence>
<accession>A0ABT4JT17</accession>
<dbReference type="PANTHER" id="PTHR42794">
    <property type="entry name" value="HEMIN IMPORT ATP-BINDING PROTEIN HMUV"/>
    <property type="match status" value="1"/>
</dbReference>
<evidence type="ECO:0000313" key="8">
    <source>
        <dbReference type="Proteomes" id="UP001149719"/>
    </source>
</evidence>
<keyword evidence="2" id="KW-0547">Nucleotide-binding</keyword>
<gene>
    <name evidence="7" type="ORF">O1D97_03600</name>
</gene>
<dbReference type="EMBL" id="JAPUBN010000010">
    <property type="protein sequence ID" value="MCZ2720749.1"/>
    <property type="molecule type" value="Genomic_DNA"/>
</dbReference>
<organism evidence="7 8">
    <name type="scientific">Marinomonas phaeophyticola</name>
    <dbReference type="NCBI Taxonomy" id="3004091"/>
    <lineage>
        <taxon>Bacteria</taxon>
        <taxon>Pseudomonadati</taxon>
        <taxon>Pseudomonadota</taxon>
        <taxon>Gammaproteobacteria</taxon>
        <taxon>Oceanospirillales</taxon>
        <taxon>Oceanospirillaceae</taxon>
        <taxon>Marinomonas</taxon>
    </lineage>
</organism>
<dbReference type="InterPro" id="IPR003593">
    <property type="entry name" value="AAA+_ATPase"/>
</dbReference>
<evidence type="ECO:0000256" key="1">
    <source>
        <dbReference type="ARBA" id="ARBA00022448"/>
    </source>
</evidence>
<comment type="function">
    <text evidence="5">Part of the ABC transporter complex HmuTUV involved in hemin import. Responsible for energy coupling to the transport system.</text>
</comment>
<dbReference type="Proteomes" id="UP001149719">
    <property type="component" value="Unassembled WGS sequence"/>
</dbReference>
<dbReference type="PROSITE" id="PS00211">
    <property type="entry name" value="ABC_TRANSPORTER_1"/>
    <property type="match status" value="1"/>
</dbReference>
<dbReference type="Pfam" id="PF00005">
    <property type="entry name" value="ABC_tran"/>
    <property type="match status" value="1"/>
</dbReference>
<evidence type="ECO:0000256" key="4">
    <source>
        <dbReference type="ARBA" id="ARBA00022967"/>
    </source>
</evidence>
<dbReference type="PROSITE" id="PS50893">
    <property type="entry name" value="ABC_TRANSPORTER_2"/>
    <property type="match status" value="1"/>
</dbReference>
<sequence length="264" mass="28662">MSLSVSNLTVSYGSHVVLDQLSIEGLHRGSFTALLGPNAAGKSTLFKSIAGLIPVHSGDVFLGDKNLRTCAKKERAREVIYLPQAFYSSLALSVFESVLVSLKQNVSWRVKSSDVHQVAQVLELLNIAHLAEKNISELSGGQKQLVALARILVVNPKIILLDEPTSALDLHHQLSILTIIKKLTIERGFITVAALHDVNLAAKFCGQIMLLDKGEIQTQGNASDVLAMPLLGEAYKVETSLERSREGQLYLDAKLLENSNLAMA</sequence>
<feature type="domain" description="ABC transporter" evidence="6">
    <location>
        <begin position="3"/>
        <end position="238"/>
    </location>
</feature>
<proteinExistence type="predicted"/>
<evidence type="ECO:0000256" key="5">
    <source>
        <dbReference type="ARBA" id="ARBA00037066"/>
    </source>
</evidence>
<keyword evidence="8" id="KW-1185">Reference proteome</keyword>
<dbReference type="GO" id="GO:0005524">
    <property type="term" value="F:ATP binding"/>
    <property type="evidence" value="ECO:0007669"/>
    <property type="project" value="UniProtKB-KW"/>
</dbReference>
<dbReference type="CDD" id="cd03214">
    <property type="entry name" value="ABC_Iron-Siderophores_B12_Hemin"/>
    <property type="match status" value="1"/>
</dbReference>
<keyword evidence="1" id="KW-0813">Transport</keyword>
<dbReference type="SMART" id="SM00382">
    <property type="entry name" value="AAA"/>
    <property type="match status" value="1"/>
</dbReference>
<keyword evidence="3 7" id="KW-0067">ATP-binding</keyword>
<evidence type="ECO:0000256" key="2">
    <source>
        <dbReference type="ARBA" id="ARBA00022741"/>
    </source>
</evidence>
<evidence type="ECO:0000259" key="6">
    <source>
        <dbReference type="PROSITE" id="PS50893"/>
    </source>
</evidence>
<dbReference type="InterPro" id="IPR003439">
    <property type="entry name" value="ABC_transporter-like_ATP-bd"/>
</dbReference>
<dbReference type="RefSeq" id="WP_269122872.1">
    <property type="nucleotide sequence ID" value="NZ_JAPUBN010000010.1"/>
</dbReference>
<comment type="caution">
    <text evidence="7">The sequence shown here is derived from an EMBL/GenBank/DDBJ whole genome shotgun (WGS) entry which is preliminary data.</text>
</comment>
<reference evidence="7" key="1">
    <citation type="submission" date="2022-12" db="EMBL/GenBank/DDBJ databases">
        <title>Marinomonas 15G1-11 sp. nov, isolated from marine algae.</title>
        <authorList>
            <person name="Butt M."/>
            <person name="Choi D.G."/>
            <person name="Kim J.M."/>
            <person name="Lee J.K."/>
            <person name="Baek J.H."/>
            <person name="Jeon C.O."/>
        </authorList>
    </citation>
    <scope>NUCLEOTIDE SEQUENCE</scope>
    <source>
        <strain evidence="7">15G1-11</strain>
    </source>
</reference>
<name>A0ABT4JT17_9GAMM</name>
<dbReference type="InterPro" id="IPR017871">
    <property type="entry name" value="ABC_transporter-like_CS"/>
</dbReference>
<dbReference type="SUPFAM" id="SSF52540">
    <property type="entry name" value="P-loop containing nucleoside triphosphate hydrolases"/>
    <property type="match status" value="1"/>
</dbReference>
<protein>
    <submittedName>
        <fullName evidence="7">ABC transporter ATP-binding protein</fullName>
    </submittedName>
</protein>
<evidence type="ECO:0000313" key="7">
    <source>
        <dbReference type="EMBL" id="MCZ2720749.1"/>
    </source>
</evidence>
<dbReference type="PANTHER" id="PTHR42794:SF1">
    <property type="entry name" value="HEMIN IMPORT ATP-BINDING PROTEIN HMUV"/>
    <property type="match status" value="1"/>
</dbReference>
<dbReference type="InterPro" id="IPR027417">
    <property type="entry name" value="P-loop_NTPase"/>
</dbReference>
<keyword evidence="4" id="KW-1278">Translocase</keyword>